<sequence length="169" mass="18085">MARLALLLILAILTITANAIPFVRVGIILQENGTPVNELAENPTPPGPHPPPHPPRPNITEECSAALHSAENLKLVHTSCLPAPPDNGSPKDGDAPDALSTFAAIFGHAEGGRKMSRRHAHKEKMHKGHKMMQGAPPHHPGGPGRPCPFKGMHCRIKERLDAFCSDPCS</sequence>
<feature type="compositionally biased region" description="Pro residues" evidence="1">
    <location>
        <begin position="43"/>
        <end position="57"/>
    </location>
</feature>
<feature type="region of interest" description="Disordered" evidence="1">
    <location>
        <begin position="38"/>
        <end position="60"/>
    </location>
</feature>
<evidence type="ECO:0000256" key="2">
    <source>
        <dbReference type="SAM" id="SignalP"/>
    </source>
</evidence>
<dbReference type="EMBL" id="KQ965743">
    <property type="protein sequence ID" value="KXS18197.1"/>
    <property type="molecule type" value="Genomic_DNA"/>
</dbReference>
<reference evidence="3 4" key="1">
    <citation type="journal article" date="2015" name="Genome Biol. Evol.">
        <title>Phylogenomic analyses indicate that early fungi evolved digesting cell walls of algal ancestors of land plants.</title>
        <authorList>
            <person name="Chang Y."/>
            <person name="Wang S."/>
            <person name="Sekimoto S."/>
            <person name="Aerts A.L."/>
            <person name="Choi C."/>
            <person name="Clum A."/>
            <person name="LaButti K.M."/>
            <person name="Lindquist E.A."/>
            <person name="Yee Ngan C."/>
            <person name="Ohm R.A."/>
            <person name="Salamov A.A."/>
            <person name="Grigoriev I.V."/>
            <person name="Spatafora J.W."/>
            <person name="Berbee M.L."/>
        </authorList>
    </citation>
    <scope>NUCLEOTIDE SEQUENCE [LARGE SCALE GENOMIC DNA]</scope>
    <source>
        <strain evidence="3 4">JEL478</strain>
    </source>
</reference>
<dbReference type="AlphaFoldDB" id="A0A139AN80"/>
<feature type="non-terminal residue" evidence="3">
    <location>
        <position position="169"/>
    </location>
</feature>
<protein>
    <submittedName>
        <fullName evidence="3">Uncharacterized protein</fullName>
    </submittedName>
</protein>
<keyword evidence="4" id="KW-1185">Reference proteome</keyword>
<evidence type="ECO:0000313" key="4">
    <source>
        <dbReference type="Proteomes" id="UP000070544"/>
    </source>
</evidence>
<evidence type="ECO:0000313" key="3">
    <source>
        <dbReference type="EMBL" id="KXS18197.1"/>
    </source>
</evidence>
<organism evidence="3 4">
    <name type="scientific">Gonapodya prolifera (strain JEL478)</name>
    <name type="common">Monoblepharis prolifera</name>
    <dbReference type="NCBI Taxonomy" id="1344416"/>
    <lineage>
        <taxon>Eukaryota</taxon>
        <taxon>Fungi</taxon>
        <taxon>Fungi incertae sedis</taxon>
        <taxon>Chytridiomycota</taxon>
        <taxon>Chytridiomycota incertae sedis</taxon>
        <taxon>Monoblepharidomycetes</taxon>
        <taxon>Monoblepharidales</taxon>
        <taxon>Gonapodyaceae</taxon>
        <taxon>Gonapodya</taxon>
    </lineage>
</organism>
<gene>
    <name evidence="3" type="ORF">M427DRAFT_67995</name>
</gene>
<keyword evidence="2" id="KW-0732">Signal</keyword>
<dbReference type="Proteomes" id="UP000070544">
    <property type="component" value="Unassembled WGS sequence"/>
</dbReference>
<name>A0A139AN80_GONPJ</name>
<accession>A0A139AN80</accession>
<feature type="chain" id="PRO_5007296291" evidence="2">
    <location>
        <begin position="20"/>
        <end position="169"/>
    </location>
</feature>
<evidence type="ECO:0000256" key="1">
    <source>
        <dbReference type="SAM" id="MobiDB-lite"/>
    </source>
</evidence>
<proteinExistence type="predicted"/>
<feature type="region of interest" description="Disordered" evidence="1">
    <location>
        <begin position="78"/>
        <end position="98"/>
    </location>
</feature>
<feature type="signal peptide" evidence="2">
    <location>
        <begin position="1"/>
        <end position="19"/>
    </location>
</feature>